<evidence type="ECO:0000313" key="2">
    <source>
        <dbReference type="EMBL" id="MFC7315216.1"/>
    </source>
</evidence>
<keyword evidence="3" id="KW-1185">Reference proteome</keyword>
<reference evidence="2 3" key="1">
    <citation type="journal article" date="2019" name="Int. J. Syst. Evol. Microbiol.">
        <title>The Global Catalogue of Microorganisms (GCM) 10K type strain sequencing project: providing services to taxonomists for standard genome sequencing and annotation.</title>
        <authorList>
            <consortium name="The Broad Institute Genomics Platform"/>
            <consortium name="The Broad Institute Genome Sequencing Center for Infectious Disease"/>
            <person name="Wu L."/>
            <person name="Ma J."/>
        </authorList>
    </citation>
    <scope>NUCLEOTIDE SEQUENCE [LARGE SCALE GENOMIC DNA]</scope>
    <source>
        <strain evidence="2 3">PSR21</strain>
    </source>
</reference>
<proteinExistence type="predicted"/>
<dbReference type="Proteomes" id="UP001596547">
    <property type="component" value="Unassembled WGS sequence"/>
</dbReference>
<accession>A0ABD6A4F3</accession>
<keyword evidence="1" id="KW-0812">Transmembrane</keyword>
<dbReference type="RefSeq" id="WP_276304622.1">
    <property type="nucleotide sequence ID" value="NZ_CP119992.1"/>
</dbReference>
<comment type="caution">
    <text evidence="2">The sequence shown here is derived from an EMBL/GenBank/DDBJ whole genome shotgun (WGS) entry which is preliminary data.</text>
</comment>
<sequence>MAQGEQRQSGEAVETAGSGFGLDLFAARTSGRERTRYLLHALVYVVGLSLVVWPGVVPFNTVEPYVLGMPFVLFWTAFSLLVVFANTVLLYRFEYGSFLN</sequence>
<gene>
    <name evidence="2" type="ORF">ACFQPE_00185</name>
</gene>
<protein>
    <submittedName>
        <fullName evidence="2">Uncharacterized protein</fullName>
    </submittedName>
</protein>
<dbReference type="AlphaFoldDB" id="A0ABD6A4F3"/>
<feature type="transmembrane region" description="Helical" evidence="1">
    <location>
        <begin position="37"/>
        <end position="56"/>
    </location>
</feature>
<evidence type="ECO:0000313" key="3">
    <source>
        <dbReference type="Proteomes" id="UP001596547"/>
    </source>
</evidence>
<keyword evidence="1" id="KW-1133">Transmembrane helix</keyword>
<keyword evidence="1" id="KW-0472">Membrane</keyword>
<dbReference type="EMBL" id="JBHTBF010000001">
    <property type="protein sequence ID" value="MFC7315216.1"/>
    <property type="molecule type" value="Genomic_DNA"/>
</dbReference>
<evidence type="ECO:0000256" key="1">
    <source>
        <dbReference type="SAM" id="Phobius"/>
    </source>
</evidence>
<dbReference type="GeneID" id="79314175"/>
<feature type="transmembrane region" description="Helical" evidence="1">
    <location>
        <begin position="68"/>
        <end position="91"/>
    </location>
</feature>
<organism evidence="2 3">
    <name type="scientific">Halomarina halobia</name>
    <dbReference type="NCBI Taxonomy" id="3033386"/>
    <lineage>
        <taxon>Archaea</taxon>
        <taxon>Methanobacteriati</taxon>
        <taxon>Methanobacteriota</taxon>
        <taxon>Stenosarchaea group</taxon>
        <taxon>Halobacteria</taxon>
        <taxon>Halobacteriales</taxon>
        <taxon>Natronomonadaceae</taxon>
        <taxon>Halomarina</taxon>
    </lineage>
</organism>
<name>A0ABD6A4F3_9EURY</name>